<proteinExistence type="inferred from homology"/>
<comment type="function">
    <text evidence="4 5 6">Catalyzes the transfer of endogenously produced octanoic acid from octanoyl-acyl-carrier-protein onto the lipoyl domains of lipoate-dependent enzymes. Lipoyl-ACP can also act as a substrate although octanoyl-ACP is likely to be the physiological substrate.</text>
</comment>
<evidence type="ECO:0000313" key="12">
    <source>
        <dbReference type="Proteomes" id="UP000320776"/>
    </source>
</evidence>
<feature type="binding site" evidence="5 8">
    <location>
        <begin position="162"/>
        <end position="164"/>
    </location>
    <ligand>
        <name>substrate</name>
    </ligand>
</feature>
<comment type="catalytic activity">
    <reaction evidence="5 6">
        <text>octanoyl-[ACP] + L-lysyl-[protein] = N(6)-octanoyl-L-lysyl-[protein] + holo-[ACP] + H(+)</text>
        <dbReference type="Rhea" id="RHEA:17665"/>
        <dbReference type="Rhea" id="RHEA-COMP:9636"/>
        <dbReference type="Rhea" id="RHEA-COMP:9685"/>
        <dbReference type="Rhea" id="RHEA-COMP:9752"/>
        <dbReference type="Rhea" id="RHEA-COMP:9928"/>
        <dbReference type="ChEBI" id="CHEBI:15378"/>
        <dbReference type="ChEBI" id="CHEBI:29969"/>
        <dbReference type="ChEBI" id="CHEBI:64479"/>
        <dbReference type="ChEBI" id="CHEBI:78463"/>
        <dbReference type="ChEBI" id="CHEBI:78809"/>
        <dbReference type="EC" id="2.3.1.181"/>
    </reaction>
</comment>
<evidence type="ECO:0000256" key="1">
    <source>
        <dbReference type="ARBA" id="ARBA00004821"/>
    </source>
</evidence>
<keyword evidence="3 5" id="KW-0012">Acyltransferase</keyword>
<evidence type="ECO:0000256" key="2">
    <source>
        <dbReference type="ARBA" id="ARBA00022679"/>
    </source>
</evidence>
<evidence type="ECO:0000313" key="11">
    <source>
        <dbReference type="EMBL" id="QDR81602.1"/>
    </source>
</evidence>
<dbReference type="KEGG" id="sted:SPTER_30090"/>
<dbReference type="InterPro" id="IPR004143">
    <property type="entry name" value="BPL_LPL_catalytic"/>
</dbReference>
<sequence>MRAQIGPKACRLVLLGRRPYGEVWQLQQAVAAARRRGSCSDTLLLVEHLPVYTLGRSGSMDNIKVAGDALLAKGLEVIEVDRGGDVTYHGPGQLVGYPILDLRGYKQDLHRYTEMLEEVIIRTLDQFGIRSFRENGLTGVWTDSGKIAAIGIGARGWVTMHGFALNVQPDMSYFGLINPCGLTNRPVASMQALGVEATLAEVCQQLAAQFAGVFGVEFSLIKQACLHGGQ</sequence>
<dbReference type="CDD" id="cd16444">
    <property type="entry name" value="LipB"/>
    <property type="match status" value="1"/>
</dbReference>
<feature type="active site" description="Acyl-thioester intermediate" evidence="5 7">
    <location>
        <position position="180"/>
    </location>
</feature>
<dbReference type="PROSITE" id="PS01313">
    <property type="entry name" value="LIPB"/>
    <property type="match status" value="1"/>
</dbReference>
<evidence type="ECO:0000256" key="6">
    <source>
        <dbReference type="PIRNR" id="PIRNR016262"/>
    </source>
</evidence>
<keyword evidence="5" id="KW-0963">Cytoplasm</keyword>
<evidence type="ECO:0000256" key="8">
    <source>
        <dbReference type="PIRSR" id="PIRSR016262-2"/>
    </source>
</evidence>
<evidence type="ECO:0000256" key="7">
    <source>
        <dbReference type="PIRSR" id="PIRSR016262-1"/>
    </source>
</evidence>
<dbReference type="NCBIfam" id="NF010925">
    <property type="entry name" value="PRK14345.1"/>
    <property type="match status" value="1"/>
</dbReference>
<dbReference type="PROSITE" id="PS51733">
    <property type="entry name" value="BPL_LPL_CATALYTIC"/>
    <property type="match status" value="1"/>
</dbReference>
<dbReference type="Proteomes" id="UP000320776">
    <property type="component" value="Chromosome"/>
</dbReference>
<evidence type="ECO:0000256" key="5">
    <source>
        <dbReference type="HAMAP-Rule" id="MF_00013"/>
    </source>
</evidence>
<comment type="pathway">
    <text evidence="1 5 6">Protein modification; protein lipoylation via endogenous pathway; protein N(6)-(lipoyl)lysine from octanoyl-[acyl-carrier-protein]: step 1/2.</text>
</comment>
<feature type="site" description="Lowers pKa of active site Cys" evidence="5 9">
    <location>
        <position position="146"/>
    </location>
</feature>
<dbReference type="AlphaFoldDB" id="A0A517DW70"/>
<evidence type="ECO:0000256" key="9">
    <source>
        <dbReference type="PIRSR" id="PIRSR016262-3"/>
    </source>
</evidence>
<feature type="binding site" evidence="5 8">
    <location>
        <begin position="82"/>
        <end position="89"/>
    </location>
    <ligand>
        <name>substrate</name>
    </ligand>
</feature>
<dbReference type="PIRSF" id="PIRSF016262">
    <property type="entry name" value="LPLase"/>
    <property type="match status" value="1"/>
</dbReference>
<dbReference type="InterPro" id="IPR045864">
    <property type="entry name" value="aa-tRNA-synth_II/BPL/LPL"/>
</dbReference>
<keyword evidence="12" id="KW-1185">Reference proteome</keyword>
<dbReference type="GO" id="GO:0005737">
    <property type="term" value="C:cytoplasm"/>
    <property type="evidence" value="ECO:0007669"/>
    <property type="project" value="UniProtKB-SubCell"/>
</dbReference>
<dbReference type="InterPro" id="IPR020605">
    <property type="entry name" value="Octanoyltransferase_CS"/>
</dbReference>
<dbReference type="EC" id="2.3.1.181" evidence="5 6"/>
<name>A0A517DW70_9FIRM</name>
<dbReference type="PANTHER" id="PTHR10993:SF7">
    <property type="entry name" value="LIPOYLTRANSFERASE 2, MITOCHONDRIAL-RELATED"/>
    <property type="match status" value="1"/>
</dbReference>
<keyword evidence="2 5" id="KW-0808">Transferase</keyword>
<dbReference type="RefSeq" id="WP_144351077.1">
    <property type="nucleotide sequence ID" value="NZ_CP036259.1"/>
</dbReference>
<dbReference type="EMBL" id="CP036259">
    <property type="protein sequence ID" value="QDR81602.1"/>
    <property type="molecule type" value="Genomic_DNA"/>
</dbReference>
<protein>
    <recommendedName>
        <fullName evidence="5 6">Octanoyltransferase</fullName>
        <ecNumber evidence="5 6">2.3.1.181</ecNumber>
    </recommendedName>
    <alternativeName>
        <fullName evidence="5">Lipoate-protein ligase B</fullName>
    </alternativeName>
    <alternativeName>
        <fullName evidence="5">Lipoyl/octanoyl transferase</fullName>
    </alternativeName>
    <alternativeName>
        <fullName evidence="5">Octanoyl-[acyl-carrier-protein]-protein N-octanoyltransferase</fullName>
    </alternativeName>
</protein>
<dbReference type="OrthoDB" id="9787061at2"/>
<evidence type="ECO:0000256" key="3">
    <source>
        <dbReference type="ARBA" id="ARBA00023315"/>
    </source>
</evidence>
<accession>A0A517DW70</accession>
<dbReference type="Gene3D" id="3.30.930.10">
    <property type="entry name" value="Bira Bifunctional Protein, Domain 2"/>
    <property type="match status" value="1"/>
</dbReference>
<evidence type="ECO:0000259" key="10">
    <source>
        <dbReference type="PROSITE" id="PS51733"/>
    </source>
</evidence>
<reference evidence="11 12" key="1">
    <citation type="submission" date="2019-02" db="EMBL/GenBank/DDBJ databases">
        <title>Closed genome of Sporomusa termitida DSM 4440.</title>
        <authorList>
            <person name="Poehlein A."/>
            <person name="Daniel R."/>
        </authorList>
    </citation>
    <scope>NUCLEOTIDE SEQUENCE [LARGE SCALE GENOMIC DNA]</scope>
    <source>
        <strain evidence="11 12">DSM 4440</strain>
    </source>
</reference>
<gene>
    <name evidence="5 11" type="primary">lipB</name>
    <name evidence="11" type="ORF">SPTER_30090</name>
</gene>
<dbReference type="GO" id="GO:0009249">
    <property type="term" value="P:protein lipoylation"/>
    <property type="evidence" value="ECO:0007669"/>
    <property type="project" value="InterPro"/>
</dbReference>
<dbReference type="Pfam" id="PF21948">
    <property type="entry name" value="LplA-B_cat"/>
    <property type="match status" value="1"/>
</dbReference>
<evidence type="ECO:0000256" key="4">
    <source>
        <dbReference type="ARBA" id="ARBA00024732"/>
    </source>
</evidence>
<comment type="miscellaneous">
    <text evidence="5">In the reaction, the free carboxyl group of octanoic acid is attached via an amide linkage to the epsilon-amino group of a specific lysine residue of lipoyl domains of lipoate-dependent enzymes.</text>
</comment>
<comment type="subcellular location">
    <subcellularLocation>
        <location evidence="5">Cytoplasm</location>
    </subcellularLocation>
</comment>
<comment type="similarity">
    <text evidence="5 6">Belongs to the LipB family.</text>
</comment>
<dbReference type="NCBIfam" id="TIGR00214">
    <property type="entry name" value="lipB"/>
    <property type="match status" value="1"/>
</dbReference>
<dbReference type="PANTHER" id="PTHR10993">
    <property type="entry name" value="OCTANOYLTRANSFERASE"/>
    <property type="match status" value="1"/>
</dbReference>
<dbReference type="InterPro" id="IPR000544">
    <property type="entry name" value="Octanoyltransferase"/>
</dbReference>
<feature type="binding site" evidence="5 8">
    <location>
        <begin position="149"/>
        <end position="151"/>
    </location>
    <ligand>
        <name>substrate</name>
    </ligand>
</feature>
<organism evidence="11 12">
    <name type="scientific">Sporomusa termitida</name>
    <dbReference type="NCBI Taxonomy" id="2377"/>
    <lineage>
        <taxon>Bacteria</taxon>
        <taxon>Bacillati</taxon>
        <taxon>Bacillota</taxon>
        <taxon>Negativicutes</taxon>
        <taxon>Selenomonadales</taxon>
        <taxon>Sporomusaceae</taxon>
        <taxon>Sporomusa</taxon>
    </lineage>
</organism>
<feature type="domain" description="BPL/LPL catalytic" evidence="10">
    <location>
        <begin position="37"/>
        <end position="218"/>
    </location>
</feature>
<dbReference type="GO" id="GO:0033819">
    <property type="term" value="F:lipoyl(octanoyl) transferase activity"/>
    <property type="evidence" value="ECO:0007669"/>
    <property type="project" value="UniProtKB-EC"/>
</dbReference>
<dbReference type="UniPathway" id="UPA00538">
    <property type="reaction ID" value="UER00592"/>
</dbReference>
<dbReference type="SUPFAM" id="SSF55681">
    <property type="entry name" value="Class II aaRS and biotin synthetases"/>
    <property type="match status" value="1"/>
</dbReference>
<dbReference type="HAMAP" id="MF_00013">
    <property type="entry name" value="LipB"/>
    <property type="match status" value="1"/>
</dbReference>